<feature type="chain" id="PRO_5047459254" evidence="1">
    <location>
        <begin position="24"/>
        <end position="187"/>
    </location>
</feature>
<reference evidence="2 3" key="1">
    <citation type="submission" date="2024-09" db="EMBL/GenBank/DDBJ databases">
        <authorList>
            <person name="Sun Q."/>
            <person name="Mori K."/>
        </authorList>
    </citation>
    <scope>NUCLEOTIDE SEQUENCE [LARGE SCALE GENOMIC DNA]</scope>
    <source>
        <strain evidence="2 3">CECT 8726</strain>
    </source>
</reference>
<protein>
    <submittedName>
        <fullName evidence="2">C-type cytochrome</fullName>
    </submittedName>
</protein>
<gene>
    <name evidence="2" type="ORF">ACFFUT_14435</name>
</gene>
<dbReference type="Proteomes" id="UP001589683">
    <property type="component" value="Unassembled WGS sequence"/>
</dbReference>
<evidence type="ECO:0000256" key="1">
    <source>
        <dbReference type="SAM" id="SignalP"/>
    </source>
</evidence>
<keyword evidence="1" id="KW-0732">Signal</keyword>
<dbReference type="InterPro" id="IPR010980">
    <property type="entry name" value="Cyt_c/b562"/>
</dbReference>
<evidence type="ECO:0000313" key="3">
    <source>
        <dbReference type="Proteomes" id="UP001589683"/>
    </source>
</evidence>
<dbReference type="SUPFAM" id="SSF47175">
    <property type="entry name" value="Cytochromes"/>
    <property type="match status" value="1"/>
</dbReference>
<evidence type="ECO:0000313" key="2">
    <source>
        <dbReference type="EMBL" id="MFB9232986.1"/>
    </source>
</evidence>
<accession>A0ABV5JHP7</accession>
<comment type="caution">
    <text evidence="2">The sequence shown here is derived from an EMBL/GenBank/DDBJ whole genome shotgun (WGS) entry which is preliminary data.</text>
</comment>
<organism evidence="2 3">
    <name type="scientific">Pseudohalocynthiibacter aestuariivivens</name>
    <dbReference type="NCBI Taxonomy" id="1591409"/>
    <lineage>
        <taxon>Bacteria</taxon>
        <taxon>Pseudomonadati</taxon>
        <taxon>Pseudomonadota</taxon>
        <taxon>Alphaproteobacteria</taxon>
        <taxon>Rhodobacterales</taxon>
        <taxon>Paracoccaceae</taxon>
        <taxon>Pseudohalocynthiibacter</taxon>
    </lineage>
</organism>
<sequence>MNWKGYWLIGCAMAALGVFGAAAPVVGHGGASGVVKERMELMERYEELADRLFAMAHGELPYSQSVVRNAAAELRETSGGDLVGLFPEGSLREPSEASPKIWEDSVSFSHFADLLRDFATLLEENPAPSSDPSLLPRKWEDVPVMGGMMHSGGMMGGRNGTSLEAGLWRVAHACNSCHEQFREDERR</sequence>
<feature type="signal peptide" evidence="1">
    <location>
        <begin position="1"/>
        <end position="23"/>
    </location>
</feature>
<dbReference type="PROSITE" id="PS51009">
    <property type="entry name" value="CYTCII"/>
    <property type="match status" value="1"/>
</dbReference>
<dbReference type="InterPro" id="IPR002321">
    <property type="entry name" value="Cyt_c_II"/>
</dbReference>
<keyword evidence="3" id="KW-1185">Reference proteome</keyword>
<proteinExistence type="predicted"/>
<name>A0ABV5JHP7_9RHOB</name>
<dbReference type="Gene3D" id="1.20.120.10">
    <property type="entry name" value="Cytochrome c/b562"/>
    <property type="match status" value="1"/>
</dbReference>
<dbReference type="Pfam" id="PF01322">
    <property type="entry name" value="Cytochrom_C_2"/>
    <property type="match status" value="1"/>
</dbReference>
<dbReference type="RefSeq" id="WP_213887016.1">
    <property type="nucleotide sequence ID" value="NZ_JAGFNU010000001.1"/>
</dbReference>
<dbReference type="EMBL" id="JBHMEA010000044">
    <property type="protein sequence ID" value="MFB9232986.1"/>
    <property type="molecule type" value="Genomic_DNA"/>
</dbReference>